<keyword evidence="5" id="KW-1185">Reference proteome</keyword>
<reference evidence="4 5" key="1">
    <citation type="submission" date="2022-05" db="EMBL/GenBank/DDBJ databases">
        <authorList>
            <consortium name="Genoscope - CEA"/>
            <person name="William W."/>
        </authorList>
    </citation>
    <scope>NUCLEOTIDE SEQUENCE [LARGE SCALE GENOMIC DNA]</scope>
</reference>
<name>A0AAU9W0F0_9CNID</name>
<dbReference type="EMBL" id="CALNXJ010000007">
    <property type="protein sequence ID" value="CAH3044142.1"/>
    <property type="molecule type" value="Genomic_DNA"/>
</dbReference>
<dbReference type="PANTHER" id="PTHR37456:SF6">
    <property type="entry name" value="COLLAGEN ALPHA-1(XXIII) CHAIN-LIKE ISOFORM X2"/>
    <property type="match status" value="1"/>
</dbReference>
<keyword evidence="3" id="KW-1133">Transmembrane helix</keyword>
<keyword evidence="3" id="KW-0472">Membrane</keyword>
<feature type="compositionally biased region" description="Low complexity" evidence="2">
    <location>
        <begin position="366"/>
        <end position="378"/>
    </location>
</feature>
<evidence type="ECO:0000256" key="1">
    <source>
        <dbReference type="SAM" id="Coils"/>
    </source>
</evidence>
<evidence type="ECO:0000256" key="3">
    <source>
        <dbReference type="SAM" id="Phobius"/>
    </source>
</evidence>
<keyword evidence="1" id="KW-0175">Coiled coil</keyword>
<dbReference type="AlphaFoldDB" id="A0AAU9W0F0"/>
<organism evidence="4 5">
    <name type="scientific">Pocillopora meandrina</name>
    <dbReference type="NCBI Taxonomy" id="46732"/>
    <lineage>
        <taxon>Eukaryota</taxon>
        <taxon>Metazoa</taxon>
        <taxon>Cnidaria</taxon>
        <taxon>Anthozoa</taxon>
        <taxon>Hexacorallia</taxon>
        <taxon>Scleractinia</taxon>
        <taxon>Astrocoeniina</taxon>
        <taxon>Pocilloporidae</taxon>
        <taxon>Pocillopora</taxon>
    </lineage>
</organism>
<keyword evidence="3" id="KW-0812">Transmembrane</keyword>
<evidence type="ECO:0000313" key="4">
    <source>
        <dbReference type="EMBL" id="CAH3044142.1"/>
    </source>
</evidence>
<evidence type="ECO:0000256" key="2">
    <source>
        <dbReference type="SAM" id="MobiDB-lite"/>
    </source>
</evidence>
<comment type="caution">
    <text evidence="4">The sequence shown here is derived from an EMBL/GenBank/DDBJ whole genome shotgun (WGS) entry which is preliminary data.</text>
</comment>
<proteinExistence type="predicted"/>
<feature type="transmembrane region" description="Helical" evidence="3">
    <location>
        <begin position="167"/>
        <end position="187"/>
    </location>
</feature>
<dbReference type="PANTHER" id="PTHR37456">
    <property type="entry name" value="SI:CH211-266K2.1"/>
    <property type="match status" value="1"/>
</dbReference>
<feature type="coiled-coil region" evidence="1">
    <location>
        <begin position="222"/>
        <end position="322"/>
    </location>
</feature>
<sequence length="490" mass="53810">MLFDSHFTFESKLGWHRLFLTVESTRGIRTLVVVFELLEEMVAWGCRNDLPAWFISGTLHVDKSLKIAAKLRDCRRLDNIMALRCKRIKVEPAEALTLESTSEGLPECGDSLPLQLQKKEPLFRNLHSIPEETGSKGSSKSSGSSVKDELELQFINQIQRAFHSLRVLVIVFVAISVVSLSLNIWVITSVLGRGQSDHDYRVDTPQQGKYVGEKETGLWGILNETKQEMKEIRDRQNRETARGNTSACDESFSGNAQRYLNITHQRLERLENQSRSLIDEVTHIRKMAENFSDTELKMSETKEDIESRLQALQRHVTVLNASLMEKISNISGMTGTVGPRGLPGISAIPGIPGINGSQGPIGPKGEQGISGSQGIQGPAGPPGGYGSQGVPGPPGPPGPGNLSLCYYKEKTSGGVTKGDGAVDTVNVKELHDVKIIGVTCSSNDAAIHTLTSKLNAGFRHFICSCRGSVNTILVVKMNCYIHYWECRLIT</sequence>
<accession>A0AAU9W0F0</accession>
<feature type="region of interest" description="Disordered" evidence="2">
    <location>
        <begin position="353"/>
        <end position="394"/>
    </location>
</feature>
<protein>
    <submittedName>
        <fullName evidence="4">Uncharacterized protein</fullName>
    </submittedName>
</protein>
<dbReference type="Proteomes" id="UP001159428">
    <property type="component" value="Unassembled WGS sequence"/>
</dbReference>
<evidence type="ECO:0000313" key="5">
    <source>
        <dbReference type="Proteomes" id="UP001159428"/>
    </source>
</evidence>
<gene>
    <name evidence="4" type="ORF">PMEA_00030974</name>
</gene>
<dbReference type="InterPro" id="IPR050938">
    <property type="entry name" value="Collagen_Structural_Proteins"/>
</dbReference>